<accession>A0A8E0RR23</accession>
<dbReference type="InterPro" id="IPR015940">
    <property type="entry name" value="UBA"/>
</dbReference>
<organism evidence="2 3">
    <name type="scientific">Fasciolopsis buskii</name>
    <dbReference type="NCBI Taxonomy" id="27845"/>
    <lineage>
        <taxon>Eukaryota</taxon>
        <taxon>Metazoa</taxon>
        <taxon>Spiralia</taxon>
        <taxon>Lophotrochozoa</taxon>
        <taxon>Platyhelminthes</taxon>
        <taxon>Trematoda</taxon>
        <taxon>Digenea</taxon>
        <taxon>Plagiorchiida</taxon>
        <taxon>Echinostomata</taxon>
        <taxon>Echinostomatoidea</taxon>
        <taxon>Fasciolidae</taxon>
        <taxon>Fasciolopsis</taxon>
    </lineage>
</organism>
<dbReference type="PROSITE" id="PS50030">
    <property type="entry name" value="UBA"/>
    <property type="match status" value="1"/>
</dbReference>
<dbReference type="OrthoDB" id="6240695at2759"/>
<dbReference type="EMBL" id="LUCM01010502">
    <property type="protein sequence ID" value="KAA0185383.1"/>
    <property type="molecule type" value="Genomic_DNA"/>
</dbReference>
<gene>
    <name evidence="2" type="ORF">FBUS_05252</name>
</gene>
<keyword evidence="3" id="KW-1185">Reference proteome</keyword>
<dbReference type="CDD" id="cd14279">
    <property type="entry name" value="CUE"/>
    <property type="match status" value="1"/>
</dbReference>
<reference evidence="2" key="1">
    <citation type="submission" date="2019-05" db="EMBL/GenBank/DDBJ databases">
        <title>Annotation for the trematode Fasciolopsis buski.</title>
        <authorList>
            <person name="Choi Y.-J."/>
        </authorList>
    </citation>
    <scope>NUCLEOTIDE SEQUENCE</scope>
    <source>
        <strain evidence="2">HT</strain>
        <tissue evidence="2">Whole worm</tissue>
    </source>
</reference>
<feature type="domain" description="UBA" evidence="1">
    <location>
        <begin position="204"/>
        <end position="249"/>
    </location>
</feature>
<evidence type="ECO:0000259" key="1">
    <source>
        <dbReference type="PROSITE" id="PS50030"/>
    </source>
</evidence>
<dbReference type="Proteomes" id="UP000728185">
    <property type="component" value="Unassembled WGS sequence"/>
</dbReference>
<sequence length="254" mass="29215">MSEGAVAITVKIICPTESGKLFQTHSWKICEPSWDALYRKVQEVITLRSVSFRLSWWNVDHYEEVRDDSSFTQAVEHWLVNSQTSSSIYVTLPNTEPKKVYGRIPYDCLANESESFNHRRRSRWKLFGHKEKTKRSQSMYQSPSNSAYFRPHLSSIADHPSSSKVMPIDGSRTTQCTSTMQMLSPVINNSVNNEPLSQATVQDNTDDGMRLAVETLRSMGFQHDRDVLEEYILQTGGNLNEIIDLLQAHDFQWF</sequence>
<proteinExistence type="predicted"/>
<dbReference type="AlphaFoldDB" id="A0A8E0RR23"/>
<protein>
    <recommendedName>
        <fullName evidence="1">UBA domain-containing protein</fullName>
    </recommendedName>
</protein>
<evidence type="ECO:0000313" key="2">
    <source>
        <dbReference type="EMBL" id="KAA0185383.1"/>
    </source>
</evidence>
<name>A0A8E0RR23_9TREM</name>
<evidence type="ECO:0000313" key="3">
    <source>
        <dbReference type="Proteomes" id="UP000728185"/>
    </source>
</evidence>
<comment type="caution">
    <text evidence="2">The sequence shown here is derived from an EMBL/GenBank/DDBJ whole genome shotgun (WGS) entry which is preliminary data.</text>
</comment>